<dbReference type="InterPro" id="IPR032466">
    <property type="entry name" value="Metal_Hydrolase"/>
</dbReference>
<protein>
    <submittedName>
        <fullName evidence="3">Amidohydrolase</fullName>
    </submittedName>
</protein>
<dbReference type="Pfam" id="PF04909">
    <property type="entry name" value="Amidohydro_2"/>
    <property type="match status" value="1"/>
</dbReference>
<dbReference type="AlphaFoldDB" id="A0A6B1DPQ2"/>
<dbReference type="PANTHER" id="PTHR21240">
    <property type="entry name" value="2-AMINO-3-CARBOXYLMUCONATE-6-SEMIALDEHYDE DECARBOXYLASE"/>
    <property type="match status" value="1"/>
</dbReference>
<reference evidence="3" key="1">
    <citation type="submission" date="2019-09" db="EMBL/GenBank/DDBJ databases">
        <title>Characterisation of the sponge microbiome using genome-centric metagenomics.</title>
        <authorList>
            <person name="Engelberts J.P."/>
            <person name="Robbins S.J."/>
            <person name="De Goeij J.M."/>
            <person name="Aranda M."/>
            <person name="Bell S.C."/>
            <person name="Webster N.S."/>
        </authorList>
    </citation>
    <scope>NUCLEOTIDE SEQUENCE</scope>
    <source>
        <strain evidence="3">SB0662_bin_9</strain>
    </source>
</reference>
<dbReference type="EMBL" id="VXPY01000019">
    <property type="protein sequence ID" value="MYD89408.1"/>
    <property type="molecule type" value="Genomic_DNA"/>
</dbReference>
<dbReference type="GO" id="GO:0016831">
    <property type="term" value="F:carboxy-lyase activity"/>
    <property type="evidence" value="ECO:0007669"/>
    <property type="project" value="InterPro"/>
</dbReference>
<keyword evidence="1" id="KW-0456">Lyase</keyword>
<sequence>MIIDSHAHVGPVGKDIRHQAIIAGSPANSVEDYLRDMDAAGVDMGVTFGYLDLDNEYQASIQNRYPDRIVSLAWCNPRQLNAADEFRRCVEDLGVRGLKLHGWWHQHANSDHVLLDPLFEILDEHSLPVVMHTLGDNPLTTPLQTEEMARSFPNVTVFMAHGGCEWAAADGLLVAARTPNIIVDTSFMPSWWINKFVEEIGADRVSMGSDWPWHHLQGVVKNHEVAIPDPEDRAWTMGKTAARVYGIPVS</sequence>
<dbReference type="Gene3D" id="3.20.20.140">
    <property type="entry name" value="Metal-dependent hydrolases"/>
    <property type="match status" value="1"/>
</dbReference>
<name>A0A6B1DPQ2_9CHLR</name>
<dbReference type="InterPro" id="IPR032465">
    <property type="entry name" value="ACMSD"/>
</dbReference>
<dbReference type="GO" id="GO:0016787">
    <property type="term" value="F:hydrolase activity"/>
    <property type="evidence" value="ECO:0007669"/>
    <property type="project" value="UniProtKB-KW"/>
</dbReference>
<organism evidence="3">
    <name type="scientific">Caldilineaceae bacterium SB0662_bin_9</name>
    <dbReference type="NCBI Taxonomy" id="2605258"/>
    <lineage>
        <taxon>Bacteria</taxon>
        <taxon>Bacillati</taxon>
        <taxon>Chloroflexota</taxon>
        <taxon>Caldilineae</taxon>
        <taxon>Caldilineales</taxon>
        <taxon>Caldilineaceae</taxon>
    </lineage>
</organism>
<feature type="domain" description="Amidohydrolase-related" evidence="2">
    <location>
        <begin position="3"/>
        <end position="247"/>
    </location>
</feature>
<comment type="caution">
    <text evidence="3">The sequence shown here is derived from an EMBL/GenBank/DDBJ whole genome shotgun (WGS) entry which is preliminary data.</text>
</comment>
<proteinExistence type="predicted"/>
<evidence type="ECO:0000256" key="1">
    <source>
        <dbReference type="ARBA" id="ARBA00023239"/>
    </source>
</evidence>
<gene>
    <name evidence="3" type="ORF">F4Y08_03575</name>
</gene>
<evidence type="ECO:0000259" key="2">
    <source>
        <dbReference type="Pfam" id="PF04909"/>
    </source>
</evidence>
<keyword evidence="3" id="KW-0378">Hydrolase</keyword>
<dbReference type="SUPFAM" id="SSF51556">
    <property type="entry name" value="Metallo-dependent hydrolases"/>
    <property type="match status" value="1"/>
</dbReference>
<accession>A0A6B1DPQ2</accession>
<evidence type="ECO:0000313" key="3">
    <source>
        <dbReference type="EMBL" id="MYD89408.1"/>
    </source>
</evidence>
<dbReference type="InterPro" id="IPR006680">
    <property type="entry name" value="Amidohydro-rel"/>
</dbReference>